<comment type="subcellular location">
    <subcellularLocation>
        <location evidence="1">Cell membrane</location>
        <topology evidence="1">Multi-pass membrane protein</topology>
    </subcellularLocation>
</comment>
<proteinExistence type="predicted"/>
<evidence type="ECO:0000256" key="6">
    <source>
        <dbReference type="SAM" id="Phobius"/>
    </source>
</evidence>
<dbReference type="PANTHER" id="PTHR30250:SF11">
    <property type="entry name" value="O-ANTIGEN TRANSPORTER-RELATED"/>
    <property type="match status" value="1"/>
</dbReference>
<feature type="transmembrane region" description="Helical" evidence="6">
    <location>
        <begin position="333"/>
        <end position="351"/>
    </location>
</feature>
<feature type="transmembrane region" description="Helical" evidence="6">
    <location>
        <begin position="51"/>
        <end position="70"/>
    </location>
</feature>
<dbReference type="GO" id="GO:0005886">
    <property type="term" value="C:plasma membrane"/>
    <property type="evidence" value="ECO:0007669"/>
    <property type="project" value="UniProtKB-SubCell"/>
</dbReference>
<protein>
    <submittedName>
        <fullName evidence="7">Membrane protein involved in the export of O-antigen and teichoic acid</fullName>
    </submittedName>
</protein>
<keyword evidence="3 6" id="KW-0812">Transmembrane</keyword>
<dbReference type="InterPro" id="IPR050833">
    <property type="entry name" value="Poly_Biosynth_Transport"/>
</dbReference>
<evidence type="ECO:0000256" key="4">
    <source>
        <dbReference type="ARBA" id="ARBA00022989"/>
    </source>
</evidence>
<dbReference type="InterPro" id="IPR002797">
    <property type="entry name" value="Polysacc_synth"/>
</dbReference>
<dbReference type="Pfam" id="PF01943">
    <property type="entry name" value="Polysacc_synt"/>
    <property type="match status" value="1"/>
</dbReference>
<evidence type="ECO:0000256" key="5">
    <source>
        <dbReference type="ARBA" id="ARBA00023136"/>
    </source>
</evidence>
<feature type="transmembrane region" description="Helical" evidence="6">
    <location>
        <begin position="388"/>
        <end position="409"/>
    </location>
</feature>
<organism evidence="7 8">
    <name type="scientific">Rhodothermus profundi</name>
    <dbReference type="NCBI Taxonomy" id="633813"/>
    <lineage>
        <taxon>Bacteria</taxon>
        <taxon>Pseudomonadati</taxon>
        <taxon>Rhodothermota</taxon>
        <taxon>Rhodothermia</taxon>
        <taxon>Rhodothermales</taxon>
        <taxon>Rhodothermaceae</taxon>
        <taxon>Rhodothermus</taxon>
    </lineage>
</organism>
<dbReference type="EMBL" id="FRAU01000001">
    <property type="protein sequence ID" value="SHK16293.1"/>
    <property type="molecule type" value="Genomic_DNA"/>
</dbReference>
<evidence type="ECO:0000256" key="1">
    <source>
        <dbReference type="ARBA" id="ARBA00004651"/>
    </source>
</evidence>
<feature type="transmembrane region" description="Helical" evidence="6">
    <location>
        <begin position="12"/>
        <end position="31"/>
    </location>
</feature>
<accession>A0A1M6Q882</accession>
<keyword evidence="4 6" id="KW-1133">Transmembrane helix</keyword>
<keyword evidence="2" id="KW-1003">Cell membrane</keyword>
<feature type="transmembrane region" description="Helical" evidence="6">
    <location>
        <begin position="120"/>
        <end position="141"/>
    </location>
</feature>
<keyword evidence="8" id="KW-1185">Reference proteome</keyword>
<dbReference type="OrthoDB" id="3249502at2"/>
<feature type="transmembrane region" description="Helical" evidence="6">
    <location>
        <begin position="148"/>
        <end position="169"/>
    </location>
</feature>
<feature type="transmembrane region" description="Helical" evidence="6">
    <location>
        <begin position="363"/>
        <end position="382"/>
    </location>
</feature>
<reference evidence="8" key="1">
    <citation type="submission" date="2016-11" db="EMBL/GenBank/DDBJ databases">
        <authorList>
            <person name="Varghese N."/>
            <person name="Submissions S."/>
        </authorList>
    </citation>
    <scope>NUCLEOTIDE SEQUENCE [LARGE SCALE GENOMIC DNA]</scope>
    <source>
        <strain evidence="8">DSM 22212</strain>
    </source>
</reference>
<name>A0A1M6Q882_9BACT</name>
<evidence type="ECO:0000313" key="7">
    <source>
        <dbReference type="EMBL" id="SHK16293.1"/>
    </source>
</evidence>
<dbReference type="STRING" id="633813.SAMN04488087_0499"/>
<feature type="transmembrane region" description="Helical" evidence="6">
    <location>
        <begin position="214"/>
        <end position="233"/>
    </location>
</feature>
<feature type="transmembrane region" description="Helical" evidence="6">
    <location>
        <begin position="253"/>
        <end position="278"/>
    </location>
</feature>
<dbReference type="AlphaFoldDB" id="A0A1M6Q882"/>
<gene>
    <name evidence="7" type="ORF">SAMN04488087_0499</name>
</gene>
<dbReference type="PANTHER" id="PTHR30250">
    <property type="entry name" value="PST FAMILY PREDICTED COLANIC ACID TRANSPORTER"/>
    <property type="match status" value="1"/>
</dbReference>
<keyword evidence="5 6" id="KW-0472">Membrane</keyword>
<evidence type="ECO:0000256" key="2">
    <source>
        <dbReference type="ARBA" id="ARBA00022475"/>
    </source>
</evidence>
<feature type="transmembrane region" description="Helical" evidence="6">
    <location>
        <begin position="82"/>
        <end position="108"/>
    </location>
</feature>
<evidence type="ECO:0000256" key="3">
    <source>
        <dbReference type="ARBA" id="ARBA00022692"/>
    </source>
</evidence>
<dbReference type="Proteomes" id="UP000185812">
    <property type="component" value="Unassembled WGS sequence"/>
</dbReference>
<feature type="transmembrane region" description="Helical" evidence="6">
    <location>
        <begin position="299"/>
        <end position="321"/>
    </location>
</feature>
<feature type="transmembrane region" description="Helical" evidence="6">
    <location>
        <begin position="181"/>
        <end position="202"/>
    </location>
</feature>
<evidence type="ECO:0000313" key="8">
    <source>
        <dbReference type="Proteomes" id="UP000185812"/>
    </source>
</evidence>
<sequence>MLGRLLRQGSIYAVGNLLLKASGLLLAPLYLNTALLPQESYGYLVLLEATAQLLLPLLGLGMTTGLFKFATDPARRADQEAVPFTVLSVSVGMALLVVVVSGGSAGWLSARLGWPEGAPILRLFGGYLAAKIVGGVPLAFLRLRERALLYTTAMLLETTLFIGGVYYFLAHAHLGLRGVVQAMVLASGSSALVLVGGMLRVIPWRWSPHLIGALMRFGVPLALAGVAMPVLHVGDRYLLGWLAGPETVAVYGWAARLSGVLNMLLVQSFQLAFAVIGLKALGAQPAGEATLHRRTFRHYSIWGGWIVLALSLSAYDVTAWLASDPVYLQADPLVLPLSLGYLLLGLHNIFVNVLHAAGESRFIAWNVVGAGLLNVALNLWWIPVLGAMGAALATVVAYGVLAGGAAWRALRVRPTTYPWRVLGLTTAIVVGLFLLGLPTLTWPAAARLVGRGLLVLLYGLLVVAFRLYRYEELQEGWQWLRRRWRLLRAADD</sequence>
<feature type="transmembrane region" description="Helical" evidence="6">
    <location>
        <begin position="421"/>
        <end position="442"/>
    </location>
</feature>
<feature type="transmembrane region" description="Helical" evidence="6">
    <location>
        <begin position="448"/>
        <end position="468"/>
    </location>
</feature>